<sequence length="186" mass="20606">MLIPAALTFVALLKAVCVEGRSNGPAHSLRSSSPVRKTLPELEDGTIGNEVPPTLLRIFGKNIHGRWCSIKGNVDGENAGVYLKHHDAGNKLFNLYTGDPLALDDQGILPEGAFPHAYDDNCRVYYANIHSDWYQKDEKYRAAVDGAAADGASIADVFIQRFFEKYGSRMDAQNRVVRNARWIETL</sequence>
<dbReference type="EMBL" id="JABAHT010000044">
    <property type="protein sequence ID" value="KAF4667994.1"/>
    <property type="molecule type" value="Genomic_DNA"/>
</dbReference>
<dbReference type="AlphaFoldDB" id="A0A7J6M904"/>
<reference evidence="2 3" key="1">
    <citation type="submission" date="2020-04" db="EMBL/GenBank/DDBJ databases">
        <title>Perkinsus olseni comparative genomics.</title>
        <authorList>
            <person name="Bogema D.R."/>
        </authorList>
    </citation>
    <scope>NUCLEOTIDE SEQUENCE [LARGE SCALE GENOMIC DNA]</scope>
    <source>
        <strain evidence="2">ATCC PRA-179</strain>
    </source>
</reference>
<keyword evidence="1" id="KW-0732">Signal</keyword>
<evidence type="ECO:0000313" key="2">
    <source>
        <dbReference type="EMBL" id="KAF4667994.1"/>
    </source>
</evidence>
<protein>
    <submittedName>
        <fullName evidence="2">Uncharacterized protein</fullName>
    </submittedName>
</protein>
<organism evidence="2 3">
    <name type="scientific">Perkinsus olseni</name>
    <name type="common">Perkinsus atlanticus</name>
    <dbReference type="NCBI Taxonomy" id="32597"/>
    <lineage>
        <taxon>Eukaryota</taxon>
        <taxon>Sar</taxon>
        <taxon>Alveolata</taxon>
        <taxon>Perkinsozoa</taxon>
        <taxon>Perkinsea</taxon>
        <taxon>Perkinsida</taxon>
        <taxon>Perkinsidae</taxon>
        <taxon>Perkinsus</taxon>
    </lineage>
</organism>
<feature type="signal peptide" evidence="1">
    <location>
        <begin position="1"/>
        <end position="20"/>
    </location>
</feature>
<proteinExistence type="predicted"/>
<accession>A0A7J6M904</accession>
<name>A0A7J6M904_PEROL</name>
<evidence type="ECO:0000313" key="3">
    <source>
        <dbReference type="Proteomes" id="UP000570595"/>
    </source>
</evidence>
<comment type="caution">
    <text evidence="2">The sequence shown here is derived from an EMBL/GenBank/DDBJ whole genome shotgun (WGS) entry which is preliminary data.</text>
</comment>
<feature type="chain" id="PRO_5029539900" evidence="1">
    <location>
        <begin position="21"/>
        <end position="186"/>
    </location>
</feature>
<evidence type="ECO:0000256" key="1">
    <source>
        <dbReference type="SAM" id="SignalP"/>
    </source>
</evidence>
<dbReference type="Proteomes" id="UP000570595">
    <property type="component" value="Unassembled WGS sequence"/>
</dbReference>
<gene>
    <name evidence="2" type="ORF">FOZ61_007293</name>
</gene>